<accession>A0A8S3T5C7</accession>
<evidence type="ECO:0000313" key="2">
    <source>
        <dbReference type="EMBL" id="CAG2225641.1"/>
    </source>
</evidence>
<gene>
    <name evidence="2" type="ORF">MEDL_38769</name>
</gene>
<proteinExistence type="predicted"/>
<keyword evidence="3" id="KW-1185">Reference proteome</keyword>
<dbReference type="Proteomes" id="UP000683360">
    <property type="component" value="Unassembled WGS sequence"/>
</dbReference>
<dbReference type="AlphaFoldDB" id="A0A8S3T5C7"/>
<dbReference type="OrthoDB" id="416586at2759"/>
<reference evidence="2" key="1">
    <citation type="submission" date="2021-03" db="EMBL/GenBank/DDBJ databases">
        <authorList>
            <person name="Bekaert M."/>
        </authorList>
    </citation>
    <scope>NUCLEOTIDE SEQUENCE</scope>
</reference>
<evidence type="ECO:0000313" key="3">
    <source>
        <dbReference type="Proteomes" id="UP000683360"/>
    </source>
</evidence>
<feature type="compositionally biased region" description="Basic and acidic residues" evidence="1">
    <location>
        <begin position="288"/>
        <end position="303"/>
    </location>
</feature>
<name>A0A8S3T5C7_MYTED</name>
<comment type="caution">
    <text evidence="2">The sequence shown here is derived from an EMBL/GenBank/DDBJ whole genome shotgun (WGS) entry which is preliminary data.</text>
</comment>
<dbReference type="EMBL" id="CAJPWZ010001855">
    <property type="protein sequence ID" value="CAG2225641.1"/>
    <property type="molecule type" value="Genomic_DNA"/>
</dbReference>
<organism evidence="2 3">
    <name type="scientific">Mytilus edulis</name>
    <name type="common">Blue mussel</name>
    <dbReference type="NCBI Taxonomy" id="6550"/>
    <lineage>
        <taxon>Eukaryota</taxon>
        <taxon>Metazoa</taxon>
        <taxon>Spiralia</taxon>
        <taxon>Lophotrochozoa</taxon>
        <taxon>Mollusca</taxon>
        <taxon>Bivalvia</taxon>
        <taxon>Autobranchia</taxon>
        <taxon>Pteriomorphia</taxon>
        <taxon>Mytilida</taxon>
        <taxon>Mytiloidea</taxon>
        <taxon>Mytilidae</taxon>
        <taxon>Mytilinae</taxon>
        <taxon>Mytilus</taxon>
    </lineage>
</organism>
<sequence length="372" mass="42349">MLQLKPSEVFYSQDSISNKFGLQPPCSKQLIGITLDELLSGSITTSHIPFITVVMKNGKFYTADNRRLWVFRKAEEAGSVHEIAVNQGTNETFRTKSGTKFTTSNDGISIRIRGDPGGVIWRTFKPNVCREHNKNEFGSSSLRAQELLKSSVLNSAPNLKRNQEPSIIRMTDIINDANAATDYRRPSIYKSSYSNNIYPKLKNSSDDDSVLRNTEPLICERDTELSNMIQTKPKKEAKVCSKSCGELEYITNPLELTQFSKKEKQDHRSFVSTPKRTGVYGHARHKSYKECEKEHDENEKASDRPTQSQCNRDSLLLEENQRFKLLLSAFQLQISEVCRVKSRSNQQKISDITGELLTSLDKIHDLTIFHKM</sequence>
<protein>
    <submittedName>
        <fullName evidence="2">Uncharacterized protein</fullName>
    </submittedName>
</protein>
<feature type="region of interest" description="Disordered" evidence="1">
    <location>
        <begin position="281"/>
        <end position="309"/>
    </location>
</feature>
<evidence type="ECO:0000256" key="1">
    <source>
        <dbReference type="SAM" id="MobiDB-lite"/>
    </source>
</evidence>